<dbReference type="RefSeq" id="WP_181568286.1">
    <property type="nucleotide sequence ID" value="NZ_CP059322.2"/>
</dbReference>
<keyword evidence="3" id="KW-1185">Reference proteome</keyword>
<dbReference type="InterPro" id="IPR029021">
    <property type="entry name" value="Prot-tyrosine_phosphatase-like"/>
</dbReference>
<dbReference type="PROSITE" id="PS00383">
    <property type="entry name" value="TYR_PHOSPHATASE_1"/>
    <property type="match status" value="1"/>
</dbReference>
<evidence type="ECO:0000259" key="1">
    <source>
        <dbReference type="PROSITE" id="PS50056"/>
    </source>
</evidence>
<dbReference type="InterPro" id="IPR016130">
    <property type="entry name" value="Tyr_Pase_AS"/>
</dbReference>
<reference evidence="2 3" key="2">
    <citation type="journal article" date="2021" name="Mar. Drugs">
        <title>A New Micromonospora Strain with Antibiotic Activity Isolated from the Microbiome of a Mid-Atlantic Deep-Sea Sponge.</title>
        <authorList>
            <person name="Back C.R."/>
            <person name="Stennett H.L."/>
            <person name="Williams S.E."/>
            <person name="Wang L."/>
            <person name="Ojeda Gomez J."/>
            <person name="Abdulle O.M."/>
            <person name="Duffy T."/>
            <person name="Neal C."/>
            <person name="Mantell J."/>
            <person name="Jepson M.A."/>
            <person name="Hendry K.R."/>
            <person name="Powell D."/>
            <person name="Stach J.E.M."/>
            <person name="Essex-Lopresti A.E."/>
            <person name="Willis C.L."/>
            <person name="Curnow P."/>
            <person name="Race P.R."/>
        </authorList>
    </citation>
    <scope>NUCLEOTIDE SEQUENCE [LARGE SCALE GENOMIC DNA]</scope>
    <source>
        <strain evidence="2 3">28ISP2-46</strain>
    </source>
</reference>
<accession>A0A7L6B1A6</accession>
<dbReference type="SUPFAM" id="SSF52799">
    <property type="entry name" value="(Phosphotyrosine protein) phosphatases II"/>
    <property type="match status" value="1"/>
</dbReference>
<dbReference type="AlphaFoldDB" id="A0A7L6B1A6"/>
<dbReference type="EMBL" id="CP059322">
    <property type="protein sequence ID" value="QLQ35758.1"/>
    <property type="molecule type" value="Genomic_DNA"/>
</dbReference>
<reference evidence="3" key="1">
    <citation type="submission" date="2020-07" db="EMBL/GenBank/DDBJ databases">
        <title>A new Micromonospora strain with potent antibiotic activity isolated from the microbiome of a mid-Atlantic deep-sea sponge.</title>
        <authorList>
            <person name="Back C.R."/>
            <person name="Stennett H.L."/>
            <person name="Williams S.E."/>
            <person name="Wang L."/>
            <person name="Ojeda Gomez J."/>
            <person name="Abdulle O.M."/>
            <person name="Duffy T."/>
            <person name="Hendry K.R."/>
            <person name="Powell D."/>
            <person name="Stach J.E."/>
            <person name="Essex-Lopresti A.E."/>
            <person name="Willis C.L."/>
            <person name="Curnow P."/>
            <person name="Race P.R."/>
        </authorList>
    </citation>
    <scope>NUCLEOTIDE SEQUENCE [LARGE SCALE GENOMIC DNA]</scope>
    <source>
        <strain evidence="3">28ISP2-46</strain>
    </source>
</reference>
<dbReference type="EC" id="3.1.3.48" evidence="2"/>
<dbReference type="Gene3D" id="3.90.190.10">
    <property type="entry name" value="Protein tyrosine phosphatase superfamily"/>
    <property type="match status" value="1"/>
</dbReference>
<dbReference type="PROSITE" id="PS50056">
    <property type="entry name" value="TYR_PHOSPHATASE_2"/>
    <property type="match status" value="1"/>
</dbReference>
<dbReference type="Pfam" id="PF13350">
    <property type="entry name" value="Y_phosphatase3"/>
    <property type="match status" value="1"/>
</dbReference>
<name>A0A7L6B1A6_9ACTN</name>
<feature type="domain" description="Tyrosine specific protein phosphatases" evidence="1">
    <location>
        <begin position="96"/>
        <end position="143"/>
    </location>
</feature>
<dbReference type="KEGG" id="mfeu:H1D33_20640"/>
<sequence length="204" mass="21465">MPRLAWPDLRNARDVGGAPTAAGGRIRERALVRTDNHRRLGAAGLAALKGYGVSRVLDLRWRSEAAADPSPLAADASYRLVPACFDPTGDEDIPPDSYRLLVDASRERLAAAFTAIADAPPGAVVVHCHAGRDRTGVLVALALHAAGVPVDAIAADYALTENASPLVITNTWDHLHARYGGVTDYLLGSGVTPAHLSAVRARLT</sequence>
<keyword evidence="2" id="KW-0378">Hydrolase</keyword>
<evidence type="ECO:0000313" key="3">
    <source>
        <dbReference type="Proteomes" id="UP000510844"/>
    </source>
</evidence>
<organism evidence="2 3">
    <name type="scientific">Micromonospora robiginosa</name>
    <dbReference type="NCBI Taxonomy" id="2749844"/>
    <lineage>
        <taxon>Bacteria</taxon>
        <taxon>Bacillati</taxon>
        <taxon>Actinomycetota</taxon>
        <taxon>Actinomycetes</taxon>
        <taxon>Micromonosporales</taxon>
        <taxon>Micromonosporaceae</taxon>
        <taxon>Micromonospora</taxon>
    </lineage>
</organism>
<dbReference type="GO" id="GO:0004725">
    <property type="term" value="F:protein tyrosine phosphatase activity"/>
    <property type="evidence" value="ECO:0007669"/>
    <property type="project" value="UniProtKB-EC"/>
</dbReference>
<dbReference type="InterPro" id="IPR000387">
    <property type="entry name" value="Tyr_Pase_dom"/>
</dbReference>
<dbReference type="InterPro" id="IPR026893">
    <property type="entry name" value="Tyr/Ser_Pase_IphP-type"/>
</dbReference>
<evidence type="ECO:0000313" key="2">
    <source>
        <dbReference type="EMBL" id="QLQ35758.1"/>
    </source>
</evidence>
<proteinExistence type="predicted"/>
<gene>
    <name evidence="2" type="ORF">H1D33_20640</name>
</gene>
<protein>
    <submittedName>
        <fullName evidence="2">Tyrosine-protein phosphatase</fullName>
        <ecNumber evidence="2">3.1.3.48</ecNumber>
    </submittedName>
</protein>
<dbReference type="Proteomes" id="UP000510844">
    <property type="component" value="Chromosome"/>
</dbReference>